<dbReference type="AlphaFoldDB" id="A0A0W0G5T2"/>
<feature type="transmembrane region" description="Helical" evidence="1">
    <location>
        <begin position="120"/>
        <end position="139"/>
    </location>
</feature>
<feature type="transmembrane region" description="Helical" evidence="1">
    <location>
        <begin position="180"/>
        <end position="203"/>
    </location>
</feature>
<organism evidence="2 3">
    <name type="scientific">Moniliophthora roreri</name>
    <name type="common">Frosty pod rot fungus</name>
    <name type="synonym">Monilia roreri</name>
    <dbReference type="NCBI Taxonomy" id="221103"/>
    <lineage>
        <taxon>Eukaryota</taxon>
        <taxon>Fungi</taxon>
        <taxon>Dikarya</taxon>
        <taxon>Basidiomycota</taxon>
        <taxon>Agaricomycotina</taxon>
        <taxon>Agaricomycetes</taxon>
        <taxon>Agaricomycetidae</taxon>
        <taxon>Agaricales</taxon>
        <taxon>Marasmiineae</taxon>
        <taxon>Marasmiaceae</taxon>
        <taxon>Moniliophthora</taxon>
    </lineage>
</organism>
<keyword evidence="1" id="KW-0472">Membrane</keyword>
<dbReference type="EMBL" id="LATX01001041">
    <property type="protein sequence ID" value="KTB43943.1"/>
    <property type="molecule type" value="Genomic_DNA"/>
</dbReference>
<sequence length="356" mass="39368">MSQPAPNYRTDSLNLAFSLESHLTVSSVLVGPAIVTGLQFLLYGIYLMLFLSCLSVLKRQGLTRASHFHLISLSSLFGLASVSVVLETARILWDATYYFSIMTHNEELMKQLMSQAGKRIQYGFNGTVAVLYLIGKGYLQYHCRYDPGVLQPQYLYYRAISHSDQIFRCYIIWGHRKPIVIGPIVACTLSNLLGTACTIIIIVKGSATQDAGMGWFQLSHLMMGIYMILNLFITMILISLVAGRIYWISRRSSGVASATSRKRYNTVAAIILESGLIYPLVLIPNVAFNTAEALVGWDLTPLLIQAAGIAPTLIIVRSGKGISIEDHEELGSQQTTEVNLSTCVETYTSSQFQSVN</sequence>
<name>A0A0W0G5T2_MONRR</name>
<keyword evidence="1" id="KW-1133">Transmembrane helix</keyword>
<evidence type="ECO:0000313" key="3">
    <source>
        <dbReference type="Proteomes" id="UP000054988"/>
    </source>
</evidence>
<feature type="transmembrane region" description="Helical" evidence="1">
    <location>
        <begin position="40"/>
        <end position="57"/>
    </location>
</feature>
<proteinExistence type="predicted"/>
<accession>A0A0W0G5T2</accession>
<gene>
    <name evidence="2" type="ORF">WG66_3483</name>
</gene>
<feature type="transmembrane region" description="Helical" evidence="1">
    <location>
        <begin position="223"/>
        <end position="247"/>
    </location>
</feature>
<reference evidence="2 3" key="1">
    <citation type="submission" date="2015-12" db="EMBL/GenBank/DDBJ databases">
        <title>Draft genome sequence of Moniliophthora roreri, the causal agent of frosty pod rot of cacao.</title>
        <authorList>
            <person name="Aime M.C."/>
            <person name="Diaz-Valderrama J.R."/>
            <person name="Kijpornyongpan T."/>
            <person name="Phillips-Mora W."/>
        </authorList>
    </citation>
    <scope>NUCLEOTIDE SEQUENCE [LARGE SCALE GENOMIC DNA]</scope>
    <source>
        <strain evidence="2 3">MCA 2952</strain>
    </source>
</reference>
<feature type="transmembrane region" description="Helical" evidence="1">
    <location>
        <begin position="294"/>
        <end position="316"/>
    </location>
</feature>
<dbReference type="Proteomes" id="UP000054988">
    <property type="component" value="Unassembled WGS sequence"/>
</dbReference>
<feature type="transmembrane region" description="Helical" evidence="1">
    <location>
        <begin position="267"/>
        <end position="288"/>
    </location>
</feature>
<comment type="caution">
    <text evidence="2">The sequence shown here is derived from an EMBL/GenBank/DDBJ whole genome shotgun (WGS) entry which is preliminary data.</text>
</comment>
<evidence type="ECO:0000256" key="1">
    <source>
        <dbReference type="SAM" id="Phobius"/>
    </source>
</evidence>
<protein>
    <submittedName>
        <fullName evidence="2">Uncharacterized protein</fullName>
    </submittedName>
</protein>
<evidence type="ECO:0000313" key="2">
    <source>
        <dbReference type="EMBL" id="KTB43943.1"/>
    </source>
</evidence>
<keyword evidence="1" id="KW-0812">Transmembrane</keyword>
<feature type="transmembrane region" description="Helical" evidence="1">
    <location>
        <begin position="69"/>
        <end position="93"/>
    </location>
</feature>